<feature type="compositionally biased region" description="Basic and acidic residues" evidence="11">
    <location>
        <begin position="165"/>
        <end position="185"/>
    </location>
</feature>
<comment type="caution">
    <text evidence="12">The sequence shown here is derived from an EMBL/GenBank/DDBJ whole genome shotgun (WGS) entry which is preliminary data.</text>
</comment>
<keyword evidence="5" id="KW-0969">Cilium</keyword>
<keyword evidence="6" id="KW-0206">Cytoskeleton</keyword>
<dbReference type="CDD" id="cd22966">
    <property type="entry name" value="DD_DYDC-like"/>
    <property type="match status" value="1"/>
</dbReference>
<evidence type="ECO:0000256" key="10">
    <source>
        <dbReference type="ARBA" id="ARBA00068754"/>
    </source>
</evidence>
<feature type="compositionally biased region" description="Basic and acidic residues" evidence="11">
    <location>
        <begin position="238"/>
        <end position="276"/>
    </location>
</feature>
<keyword evidence="4" id="KW-0282">Flagellum</keyword>
<feature type="compositionally biased region" description="Basic and acidic residues" evidence="11">
    <location>
        <begin position="121"/>
        <end position="131"/>
    </location>
</feature>
<reference evidence="12 13" key="2">
    <citation type="journal article" date="2023" name="Mol. Biol. Evol.">
        <title>Genomics of Secondarily Temperate Adaptation in the Only Non-Antarctic Icefish.</title>
        <authorList>
            <person name="Rivera-Colon A.G."/>
            <person name="Rayamajhi N."/>
            <person name="Minhas B.F."/>
            <person name="Madrigal G."/>
            <person name="Bilyk K.T."/>
            <person name="Yoon V."/>
            <person name="Hune M."/>
            <person name="Gregory S."/>
            <person name="Cheng C.H.C."/>
            <person name="Catchen J.M."/>
        </authorList>
    </citation>
    <scope>NUCLEOTIDE SEQUENCE [LARGE SCALE GENOMIC DNA]</scope>
    <source>
        <strain evidence="12">JMC-PN-2008</strain>
    </source>
</reference>
<evidence type="ECO:0000256" key="8">
    <source>
        <dbReference type="ARBA" id="ARBA00058296"/>
    </source>
</evidence>
<evidence type="ECO:0000256" key="3">
    <source>
        <dbReference type="ARBA" id="ARBA00022490"/>
    </source>
</evidence>
<feature type="compositionally biased region" description="Basic and acidic residues" evidence="11">
    <location>
        <begin position="145"/>
        <end position="155"/>
    </location>
</feature>
<keyword evidence="7" id="KW-0966">Cell projection</keyword>
<evidence type="ECO:0000313" key="13">
    <source>
        <dbReference type="Proteomes" id="UP001346869"/>
    </source>
</evidence>
<evidence type="ECO:0000256" key="9">
    <source>
        <dbReference type="ARBA" id="ARBA00062391"/>
    </source>
</evidence>
<dbReference type="FunFam" id="1.20.890.10:FF:000009">
    <property type="entry name" value="DPY30 domain-containing protein 1"/>
    <property type="match status" value="1"/>
</dbReference>
<dbReference type="Gene3D" id="1.20.890.10">
    <property type="entry name" value="cAMP-dependent protein kinase regulatory subunit, dimerization-anchoring domain"/>
    <property type="match status" value="1"/>
</dbReference>
<protein>
    <recommendedName>
        <fullName evidence="10">DPY30 domain-containing protein 1</fullName>
    </recommendedName>
</protein>
<evidence type="ECO:0000256" key="5">
    <source>
        <dbReference type="ARBA" id="ARBA00023069"/>
    </source>
</evidence>
<comment type="similarity">
    <text evidence="2">Belongs to the dpy-30 family.</text>
</comment>
<comment type="function">
    <text evidence="8">Functions as part of axonemal radial spoke complexes that play an important part in the motility of sperm and cilia. Plays a crucial role during acrosome biogenesis.</text>
</comment>
<evidence type="ECO:0000256" key="6">
    <source>
        <dbReference type="ARBA" id="ARBA00023212"/>
    </source>
</evidence>
<evidence type="ECO:0000256" key="11">
    <source>
        <dbReference type="SAM" id="MobiDB-lite"/>
    </source>
</evidence>
<proteinExistence type="inferred from homology"/>
<feature type="compositionally biased region" description="Basic and acidic residues" evidence="11">
    <location>
        <begin position="64"/>
        <end position="97"/>
    </location>
</feature>
<gene>
    <name evidence="12" type="ORF">PBY51_001970</name>
</gene>
<evidence type="ECO:0000313" key="12">
    <source>
        <dbReference type="EMBL" id="KAK5851154.1"/>
    </source>
</evidence>
<dbReference type="Pfam" id="PF05186">
    <property type="entry name" value="Dpy-30"/>
    <property type="match status" value="1"/>
</dbReference>
<comment type="subcellular location">
    <subcellularLocation>
        <location evidence="1">Cytoplasm</location>
        <location evidence="1">Cytoskeleton</location>
        <location evidence="1">Flagellum axoneme</location>
    </subcellularLocation>
</comment>
<keyword evidence="13" id="KW-1185">Reference proteome</keyword>
<reference evidence="12 13" key="1">
    <citation type="journal article" date="2023" name="Genes (Basel)">
        <title>Chromosome-Level Genome Assembly and Circadian Gene Repertoire of the Patagonia Blennie Eleginops maclovinus-The Closest Ancestral Proxy of Antarctic Cryonotothenioids.</title>
        <authorList>
            <person name="Cheng C.C."/>
            <person name="Rivera-Colon A.G."/>
            <person name="Minhas B.F."/>
            <person name="Wilson L."/>
            <person name="Rayamajhi N."/>
            <person name="Vargas-Chacoff L."/>
            <person name="Catchen J.M."/>
        </authorList>
    </citation>
    <scope>NUCLEOTIDE SEQUENCE [LARGE SCALE GENOMIC DNA]</scope>
    <source>
        <strain evidence="12">JMC-PN-2008</strain>
    </source>
</reference>
<dbReference type="AlphaFoldDB" id="A0AAN7WZE7"/>
<dbReference type="Proteomes" id="UP001346869">
    <property type="component" value="Unassembled WGS sequence"/>
</dbReference>
<dbReference type="InterPro" id="IPR049630">
    <property type="entry name" value="DYDC-like_DD"/>
</dbReference>
<evidence type="ECO:0000256" key="2">
    <source>
        <dbReference type="ARBA" id="ARBA00010849"/>
    </source>
</evidence>
<evidence type="ECO:0000256" key="4">
    <source>
        <dbReference type="ARBA" id="ARBA00022846"/>
    </source>
</evidence>
<dbReference type="InterPro" id="IPR007858">
    <property type="entry name" value="Dpy-30_motif"/>
</dbReference>
<accession>A0AAN7WZE7</accession>
<name>A0AAN7WZE7_ELEMC</name>
<evidence type="ECO:0000256" key="1">
    <source>
        <dbReference type="ARBA" id="ARBA00004611"/>
    </source>
</evidence>
<evidence type="ECO:0000256" key="7">
    <source>
        <dbReference type="ARBA" id="ARBA00023273"/>
    </source>
</evidence>
<keyword evidence="3" id="KW-0963">Cytoplasm</keyword>
<feature type="region of interest" description="Disordered" evidence="11">
    <location>
        <begin position="64"/>
        <end position="365"/>
    </location>
</feature>
<dbReference type="EMBL" id="JAUZQC010000022">
    <property type="protein sequence ID" value="KAK5851154.1"/>
    <property type="molecule type" value="Genomic_DNA"/>
</dbReference>
<organism evidence="12 13">
    <name type="scientific">Eleginops maclovinus</name>
    <name type="common">Patagonian blennie</name>
    <name type="synonym">Eleginus maclovinus</name>
    <dbReference type="NCBI Taxonomy" id="56733"/>
    <lineage>
        <taxon>Eukaryota</taxon>
        <taxon>Metazoa</taxon>
        <taxon>Chordata</taxon>
        <taxon>Craniata</taxon>
        <taxon>Vertebrata</taxon>
        <taxon>Euteleostomi</taxon>
        <taxon>Actinopterygii</taxon>
        <taxon>Neopterygii</taxon>
        <taxon>Teleostei</taxon>
        <taxon>Neoteleostei</taxon>
        <taxon>Acanthomorphata</taxon>
        <taxon>Eupercaria</taxon>
        <taxon>Perciformes</taxon>
        <taxon>Notothenioidei</taxon>
        <taxon>Eleginopidae</taxon>
        <taxon>Eleginops</taxon>
    </lineage>
</organism>
<comment type="subunit">
    <text evidence="9">Component of the axonemal radial spoke complex 1 (RS1), at least composed of spoke head proteins RSPH1, RSPH3, RSPH9 and the cilia-specific component RSPH4A or sperm-specific component RSPH6A, spoke stalk proteins RSPH14, DNAJB13, DYDC1, ROPN1L and NME5, and the anchor protein IQUB. Interacts with SH3GL3.</text>
</comment>
<sequence length="365" mass="41130">MDSEYIKRHLGKCLAEGLAEVAEQRPANPIQYLAHWLYKFNSNAEYETAKKANLALLEQERAKAREEALHQEKLREEERKISEAAEESNKISEKEDSPTTGAAEDNKPVAQEKTNTPCPEKQQDTDEHPTEAQENVIESEVTDNETSRESPERKLLKASSSSLSEVKEESTDIIVEKSEVAPRSDQEEEKPEVGPSENQVEEETINTDQREGKEDEEEVVDGAGTTESELTEVLHSTPSRDTDDMKTDKTEEQQDEQIRRSPRDIEKQADENETGKLELAPQSEGLKPEEPFSTEETEQETQKSGSPPLQEHEKEADGQLTSETTDSLAPADGDETVEMTELSERPKEETEDSPPDTEDFKEKED</sequence>